<evidence type="ECO:0000259" key="3">
    <source>
        <dbReference type="Pfam" id="PF00210"/>
    </source>
</evidence>
<feature type="domain" description="Ferritin/DPS" evidence="3">
    <location>
        <begin position="8"/>
        <end position="146"/>
    </location>
</feature>
<dbReference type="PROSITE" id="PS00818">
    <property type="entry name" value="DPS_1"/>
    <property type="match status" value="1"/>
</dbReference>
<dbReference type="Pfam" id="PF00210">
    <property type="entry name" value="Ferritin"/>
    <property type="match status" value="1"/>
</dbReference>
<dbReference type="PIRSF" id="PIRSF005900">
    <property type="entry name" value="Dps"/>
    <property type="match status" value="1"/>
</dbReference>
<dbReference type="InterPro" id="IPR002177">
    <property type="entry name" value="DPS_DNA-bd"/>
</dbReference>
<name>A0ABV9GSK6_9BACL</name>
<dbReference type="CDD" id="cd01043">
    <property type="entry name" value="DPS"/>
    <property type="match status" value="1"/>
</dbReference>
<dbReference type="EMBL" id="JBHSFW010000010">
    <property type="protein sequence ID" value="MFC4619625.1"/>
    <property type="molecule type" value="Genomic_DNA"/>
</dbReference>
<evidence type="ECO:0000313" key="4">
    <source>
        <dbReference type="EMBL" id="MFC4619625.1"/>
    </source>
</evidence>
<dbReference type="SUPFAM" id="SSF47240">
    <property type="entry name" value="Ferritin-like"/>
    <property type="match status" value="1"/>
</dbReference>
<reference evidence="5" key="1">
    <citation type="journal article" date="2019" name="Int. J. Syst. Evol. Microbiol.">
        <title>The Global Catalogue of Microorganisms (GCM) 10K type strain sequencing project: providing services to taxonomists for standard genome sequencing and annotation.</title>
        <authorList>
            <consortium name="The Broad Institute Genomics Platform"/>
            <consortium name="The Broad Institute Genome Sequencing Center for Infectious Disease"/>
            <person name="Wu L."/>
            <person name="Ma J."/>
        </authorList>
    </citation>
    <scope>NUCLEOTIDE SEQUENCE [LARGE SCALE GENOMIC DNA]</scope>
    <source>
        <strain evidence="5">CGMCC 1.16306</strain>
    </source>
</reference>
<dbReference type="PANTHER" id="PTHR42932">
    <property type="entry name" value="GENERAL STRESS PROTEIN 20U"/>
    <property type="match status" value="1"/>
</dbReference>
<comment type="caution">
    <text evidence="4">The sequence shown here is derived from an EMBL/GenBank/DDBJ whole genome shotgun (WGS) entry which is preliminary data.</text>
</comment>
<dbReference type="Gene3D" id="1.20.1260.10">
    <property type="match status" value="1"/>
</dbReference>
<comment type="similarity">
    <text evidence="1 2">Belongs to the Dps family.</text>
</comment>
<evidence type="ECO:0000313" key="5">
    <source>
        <dbReference type="Proteomes" id="UP001596022"/>
    </source>
</evidence>
<accession>A0ABV9GSK6</accession>
<sequence length="151" mass="17858">MSDQTLINFLNQELSNFHVMYVKLHRYHWFVQGRHFYSLHALFESLYNEMAADLDEVAERVLAIGGKPLATMEKFLKETTLKEAQADDKENEIMDRLHDDYRQMITEIKETGIPLAQKLGDEPTADLLIGLQKKFEKHVWMFRAYMAYERN</sequence>
<protein>
    <submittedName>
        <fullName evidence="4">Dps family protein</fullName>
    </submittedName>
</protein>
<dbReference type="InterPro" id="IPR008331">
    <property type="entry name" value="Ferritin_DPS_dom"/>
</dbReference>
<gene>
    <name evidence="4" type="ORF">ACFO4N_12960</name>
</gene>
<dbReference type="InterPro" id="IPR023188">
    <property type="entry name" value="DPS_DNA-bd_CS"/>
</dbReference>
<dbReference type="PANTHER" id="PTHR42932:SF1">
    <property type="entry name" value="GENERAL STRESS PROTEIN 20U"/>
    <property type="match status" value="1"/>
</dbReference>
<organism evidence="4 5">
    <name type="scientific">Camelliibacillus cellulosilyticus</name>
    <dbReference type="NCBI Taxonomy" id="2174486"/>
    <lineage>
        <taxon>Bacteria</taxon>
        <taxon>Bacillati</taxon>
        <taxon>Bacillota</taxon>
        <taxon>Bacilli</taxon>
        <taxon>Bacillales</taxon>
        <taxon>Sporolactobacillaceae</taxon>
        <taxon>Camelliibacillus</taxon>
    </lineage>
</organism>
<dbReference type="PROSITE" id="PS00819">
    <property type="entry name" value="DPS_2"/>
    <property type="match status" value="1"/>
</dbReference>
<evidence type="ECO:0000256" key="1">
    <source>
        <dbReference type="ARBA" id="ARBA00009497"/>
    </source>
</evidence>
<dbReference type="InterPro" id="IPR009078">
    <property type="entry name" value="Ferritin-like_SF"/>
</dbReference>
<keyword evidence="5" id="KW-1185">Reference proteome</keyword>
<dbReference type="RefSeq" id="WP_376846717.1">
    <property type="nucleotide sequence ID" value="NZ_JBHSFW010000010.1"/>
</dbReference>
<dbReference type="InterPro" id="IPR012347">
    <property type="entry name" value="Ferritin-like"/>
</dbReference>
<dbReference type="Proteomes" id="UP001596022">
    <property type="component" value="Unassembled WGS sequence"/>
</dbReference>
<proteinExistence type="inferred from homology"/>
<dbReference type="PRINTS" id="PR01346">
    <property type="entry name" value="HELNAPAPROT"/>
</dbReference>
<evidence type="ECO:0000256" key="2">
    <source>
        <dbReference type="RuleBase" id="RU003875"/>
    </source>
</evidence>